<comment type="caution">
    <text evidence="2">The sequence shown here is derived from an EMBL/GenBank/DDBJ whole genome shotgun (WGS) entry which is preliminary data.</text>
</comment>
<feature type="transmembrane region" description="Helical" evidence="1">
    <location>
        <begin position="39"/>
        <end position="59"/>
    </location>
</feature>
<keyword evidence="1" id="KW-0472">Membrane</keyword>
<feature type="transmembrane region" description="Helical" evidence="1">
    <location>
        <begin position="276"/>
        <end position="295"/>
    </location>
</feature>
<feature type="transmembrane region" description="Helical" evidence="1">
    <location>
        <begin position="71"/>
        <end position="93"/>
    </location>
</feature>
<accession>A0ABQ6MIM3</accession>
<evidence type="ECO:0000313" key="2">
    <source>
        <dbReference type="EMBL" id="GMI27243.1"/>
    </source>
</evidence>
<proteinExistence type="predicted"/>
<evidence type="ECO:0000256" key="1">
    <source>
        <dbReference type="SAM" id="Phobius"/>
    </source>
</evidence>
<name>A0ABQ6MIM3_9STRA</name>
<feature type="transmembrane region" description="Helical" evidence="1">
    <location>
        <begin position="129"/>
        <end position="149"/>
    </location>
</feature>
<feature type="transmembrane region" description="Helical" evidence="1">
    <location>
        <begin position="99"/>
        <end position="120"/>
    </location>
</feature>
<feature type="transmembrane region" description="Helical" evidence="1">
    <location>
        <begin position="161"/>
        <end position="180"/>
    </location>
</feature>
<keyword evidence="3" id="KW-1185">Reference proteome</keyword>
<organism evidence="2 3">
    <name type="scientific">Tetraparma gracilis</name>
    <dbReference type="NCBI Taxonomy" id="2962635"/>
    <lineage>
        <taxon>Eukaryota</taxon>
        <taxon>Sar</taxon>
        <taxon>Stramenopiles</taxon>
        <taxon>Ochrophyta</taxon>
        <taxon>Bolidophyceae</taxon>
        <taxon>Parmales</taxon>
        <taxon>Triparmaceae</taxon>
        <taxon>Tetraparma</taxon>
    </lineage>
</organism>
<feature type="transmembrane region" description="Helical" evidence="1">
    <location>
        <begin position="192"/>
        <end position="214"/>
    </location>
</feature>
<keyword evidence="1" id="KW-1133">Transmembrane helix</keyword>
<reference evidence="2 3" key="1">
    <citation type="journal article" date="2023" name="Commun. Biol.">
        <title>Genome analysis of Parmales, the sister group of diatoms, reveals the evolutionary specialization of diatoms from phago-mixotrophs to photoautotrophs.</title>
        <authorList>
            <person name="Ban H."/>
            <person name="Sato S."/>
            <person name="Yoshikawa S."/>
            <person name="Yamada K."/>
            <person name="Nakamura Y."/>
            <person name="Ichinomiya M."/>
            <person name="Sato N."/>
            <person name="Blanc-Mathieu R."/>
            <person name="Endo H."/>
            <person name="Kuwata A."/>
            <person name="Ogata H."/>
        </authorList>
    </citation>
    <scope>NUCLEOTIDE SEQUENCE [LARGE SCALE GENOMIC DNA]</scope>
</reference>
<dbReference type="PANTHER" id="PTHR22911">
    <property type="entry name" value="ACYL-MALONYL CONDENSING ENZYME-RELATED"/>
    <property type="match status" value="1"/>
</dbReference>
<keyword evidence="1" id="KW-0812">Transmembrane</keyword>
<feature type="transmembrane region" description="Helical" evidence="1">
    <location>
        <begin position="251"/>
        <end position="270"/>
    </location>
</feature>
<evidence type="ECO:0000313" key="3">
    <source>
        <dbReference type="Proteomes" id="UP001165060"/>
    </source>
</evidence>
<protein>
    <recommendedName>
        <fullName evidence="4">EamA domain-containing protein</fullName>
    </recommendedName>
</protein>
<feature type="transmembrane region" description="Helical" evidence="1">
    <location>
        <begin position="220"/>
        <end position="239"/>
    </location>
</feature>
<gene>
    <name evidence="2" type="ORF">TeGR_g15108</name>
</gene>
<dbReference type="SUPFAM" id="SSF103481">
    <property type="entry name" value="Multidrug resistance efflux transporter EmrE"/>
    <property type="match status" value="1"/>
</dbReference>
<dbReference type="Proteomes" id="UP001165060">
    <property type="component" value="Unassembled WGS sequence"/>
</dbReference>
<sequence>MVSPRLKWVLICSLATTWLSPDNLLVVLARETESAAVVIFWKYTFSTVAMWLGTSWYLGGFRPTLEQLKDGGSDAVLGACFMAGCNAMLSIAFMETSSANALLLFSLHVVWAALGGALILKDKLPVRTWAMVAVGVASAVAVFAGGGHGGGEGAGSLYGDFMAAGAGVCFASLMLLFRALSKNKPDLSSLPITSLGSTLAIFVGLGLSGGDVWFSDPRSAAPLLFVDGGVLIASAMLVYAASPKHLTAAEVTLICLLEPALGPVWVYVGIGEAPSVTSVAAGVAFIGCLVVHEVIGMREAVREAQWKERGGGIEQL</sequence>
<evidence type="ECO:0008006" key="4">
    <source>
        <dbReference type="Google" id="ProtNLM"/>
    </source>
</evidence>
<dbReference type="InterPro" id="IPR037185">
    <property type="entry name" value="EmrE-like"/>
</dbReference>
<dbReference type="EMBL" id="BRYB01004198">
    <property type="protein sequence ID" value="GMI27243.1"/>
    <property type="molecule type" value="Genomic_DNA"/>
</dbReference>